<comment type="caution">
    <text evidence="3">The sequence shown here is derived from an EMBL/GenBank/DDBJ whole genome shotgun (WGS) entry which is preliminary data.</text>
</comment>
<reference evidence="3 4" key="1">
    <citation type="submission" date="2020-06" db="EMBL/GenBank/DDBJ databases">
        <title>Actinomadura xiongansis sp. nov., isolated from soil of Baiyangdian.</title>
        <authorList>
            <person name="Zhang X."/>
        </authorList>
    </citation>
    <scope>NUCLEOTIDE SEQUENCE [LARGE SCALE GENOMIC DNA]</scope>
    <source>
        <strain evidence="3 4">HBUM206468</strain>
    </source>
</reference>
<keyword evidence="4" id="KW-1185">Reference proteome</keyword>
<dbReference type="RefSeq" id="WP_187241222.1">
    <property type="nucleotide sequence ID" value="NZ_BAAAOK010000011.1"/>
</dbReference>
<feature type="coiled-coil region" evidence="1">
    <location>
        <begin position="31"/>
        <end position="72"/>
    </location>
</feature>
<evidence type="ECO:0000256" key="2">
    <source>
        <dbReference type="SAM" id="MobiDB-lite"/>
    </source>
</evidence>
<organism evidence="3 4">
    <name type="scientific">Actinomadura alba</name>
    <dbReference type="NCBI Taxonomy" id="406431"/>
    <lineage>
        <taxon>Bacteria</taxon>
        <taxon>Bacillati</taxon>
        <taxon>Actinomycetota</taxon>
        <taxon>Actinomycetes</taxon>
        <taxon>Streptosporangiales</taxon>
        <taxon>Thermomonosporaceae</taxon>
        <taxon>Actinomadura</taxon>
    </lineage>
</organism>
<protein>
    <submittedName>
        <fullName evidence="3">Uncharacterized protein</fullName>
    </submittedName>
</protein>
<feature type="region of interest" description="Disordered" evidence="2">
    <location>
        <begin position="176"/>
        <end position="203"/>
    </location>
</feature>
<sequence length="203" mass="21938">MSELTTAALEDTYPQAVLWSWGNRFKALGFVADVDRKLDATDTEIERLQAQLDAAKARHRELGIERGEHEENADAFLEMVADWCRNHGDLPLPPEPVMPPAPPPVSDGVRPVRMADVRVANGDPRALETREHPAVKPGHADPNAPVCICGDELAKEGGVLVHRFNGSPPCAPVDPLEPLAPGVIDGRADVTVPDTDQEGDRNG</sequence>
<gene>
    <name evidence="3" type="ORF">HKK74_02060</name>
</gene>
<evidence type="ECO:0000256" key="1">
    <source>
        <dbReference type="SAM" id="Coils"/>
    </source>
</evidence>
<keyword evidence="1" id="KW-0175">Coiled coil</keyword>
<evidence type="ECO:0000313" key="4">
    <source>
        <dbReference type="Proteomes" id="UP000805614"/>
    </source>
</evidence>
<name>A0ABR7LHQ9_9ACTN</name>
<evidence type="ECO:0000313" key="3">
    <source>
        <dbReference type="EMBL" id="MBC6464289.1"/>
    </source>
</evidence>
<dbReference type="EMBL" id="JABVEC010000001">
    <property type="protein sequence ID" value="MBC6464289.1"/>
    <property type="molecule type" value="Genomic_DNA"/>
</dbReference>
<accession>A0ABR7LHQ9</accession>
<proteinExistence type="predicted"/>
<dbReference type="Proteomes" id="UP000805614">
    <property type="component" value="Unassembled WGS sequence"/>
</dbReference>